<dbReference type="EMBL" id="KB445647">
    <property type="protein sequence ID" value="EMD62030.1"/>
    <property type="molecule type" value="Genomic_DNA"/>
</dbReference>
<dbReference type="KEGG" id="bsc:COCSADRAFT_227206"/>
<dbReference type="OrthoDB" id="3665968at2759"/>
<dbReference type="AlphaFoldDB" id="M2SI26"/>
<dbReference type="HOGENOM" id="CLU_1348806_0_0_1"/>
<sequence>MASIGSHHYCNFPIACRTRYGVTGLERLDRVNAPFRLQVRVPQLEKGHSAVGRSFLLESPLPPALVRRSRASAFDILCGKMGESVLMMDRWSGTGRPQRQSVLHLCSNSSRNNDALGFALSSTKWNPATHVKFGTVRSLTHMNAFQMCLIWACMDQRFHYLPISLWGSLSGPRPYLILTPPEPTEKGMRAALETMYWLVKRVG</sequence>
<gene>
    <name evidence="1" type="ORF">COCSADRAFT_227206</name>
</gene>
<evidence type="ECO:0000313" key="2">
    <source>
        <dbReference type="Proteomes" id="UP000016934"/>
    </source>
</evidence>
<dbReference type="Proteomes" id="UP000016934">
    <property type="component" value="Unassembled WGS sequence"/>
</dbReference>
<protein>
    <submittedName>
        <fullName evidence="1">Uncharacterized protein</fullName>
    </submittedName>
</protein>
<evidence type="ECO:0000313" key="1">
    <source>
        <dbReference type="EMBL" id="EMD62030.1"/>
    </source>
</evidence>
<organism evidence="1 2">
    <name type="scientific">Cochliobolus sativus (strain ND90Pr / ATCC 201652)</name>
    <name type="common">Common root rot and spot blotch fungus</name>
    <name type="synonym">Bipolaris sorokiniana</name>
    <dbReference type="NCBI Taxonomy" id="665912"/>
    <lineage>
        <taxon>Eukaryota</taxon>
        <taxon>Fungi</taxon>
        <taxon>Dikarya</taxon>
        <taxon>Ascomycota</taxon>
        <taxon>Pezizomycotina</taxon>
        <taxon>Dothideomycetes</taxon>
        <taxon>Pleosporomycetidae</taxon>
        <taxon>Pleosporales</taxon>
        <taxon>Pleosporineae</taxon>
        <taxon>Pleosporaceae</taxon>
        <taxon>Bipolaris</taxon>
    </lineage>
</organism>
<accession>M2SI26</accession>
<dbReference type="GeneID" id="19134698"/>
<keyword evidence="2" id="KW-1185">Reference proteome</keyword>
<reference evidence="1 2" key="1">
    <citation type="journal article" date="2012" name="PLoS Pathog.">
        <title>Diverse lifestyles and strategies of plant pathogenesis encoded in the genomes of eighteen Dothideomycetes fungi.</title>
        <authorList>
            <person name="Ohm R.A."/>
            <person name="Feau N."/>
            <person name="Henrissat B."/>
            <person name="Schoch C.L."/>
            <person name="Horwitz B.A."/>
            <person name="Barry K.W."/>
            <person name="Condon B.J."/>
            <person name="Copeland A.C."/>
            <person name="Dhillon B."/>
            <person name="Glaser F."/>
            <person name="Hesse C.N."/>
            <person name="Kosti I."/>
            <person name="LaButti K."/>
            <person name="Lindquist E.A."/>
            <person name="Lucas S."/>
            <person name="Salamov A.A."/>
            <person name="Bradshaw R.E."/>
            <person name="Ciuffetti L."/>
            <person name="Hamelin R.C."/>
            <person name="Kema G.H.J."/>
            <person name="Lawrence C."/>
            <person name="Scott J.A."/>
            <person name="Spatafora J.W."/>
            <person name="Turgeon B.G."/>
            <person name="de Wit P.J.G.M."/>
            <person name="Zhong S."/>
            <person name="Goodwin S.B."/>
            <person name="Grigoriev I.V."/>
        </authorList>
    </citation>
    <scope>NUCLEOTIDE SEQUENCE [LARGE SCALE GENOMIC DNA]</scope>
    <source>
        <strain evidence="2">ND90Pr / ATCC 201652</strain>
    </source>
</reference>
<reference evidence="2" key="2">
    <citation type="journal article" date="2013" name="PLoS Genet.">
        <title>Comparative genome structure, secondary metabolite, and effector coding capacity across Cochliobolus pathogens.</title>
        <authorList>
            <person name="Condon B.J."/>
            <person name="Leng Y."/>
            <person name="Wu D."/>
            <person name="Bushley K.E."/>
            <person name="Ohm R.A."/>
            <person name="Otillar R."/>
            <person name="Martin J."/>
            <person name="Schackwitz W."/>
            <person name="Grimwood J."/>
            <person name="MohdZainudin N."/>
            <person name="Xue C."/>
            <person name="Wang R."/>
            <person name="Manning V.A."/>
            <person name="Dhillon B."/>
            <person name="Tu Z.J."/>
            <person name="Steffenson B.J."/>
            <person name="Salamov A."/>
            <person name="Sun H."/>
            <person name="Lowry S."/>
            <person name="LaButti K."/>
            <person name="Han J."/>
            <person name="Copeland A."/>
            <person name="Lindquist E."/>
            <person name="Barry K."/>
            <person name="Schmutz J."/>
            <person name="Baker S.E."/>
            <person name="Ciuffetti L.M."/>
            <person name="Grigoriev I.V."/>
            <person name="Zhong S."/>
            <person name="Turgeon B.G."/>
        </authorList>
    </citation>
    <scope>NUCLEOTIDE SEQUENCE [LARGE SCALE GENOMIC DNA]</scope>
    <source>
        <strain evidence="2">ND90Pr / ATCC 201652</strain>
    </source>
</reference>
<dbReference type="RefSeq" id="XP_007702367.1">
    <property type="nucleotide sequence ID" value="XM_007704177.1"/>
</dbReference>
<proteinExistence type="predicted"/>
<name>M2SI26_COCSN</name>